<name>A0A0D2JYM2_9BACT</name>
<keyword evidence="2" id="KW-1185">Reference proteome</keyword>
<reference evidence="1 2" key="1">
    <citation type="submission" date="2013-11" db="EMBL/GenBank/DDBJ databases">
        <title>Metagenomic analysis of a methanogenic consortium involved in long chain n-alkane degradation.</title>
        <authorList>
            <person name="Davidova I.A."/>
            <person name="Callaghan A.V."/>
            <person name="Wawrik B."/>
            <person name="Pruitt S."/>
            <person name="Marks C."/>
            <person name="Duncan K.E."/>
            <person name="Suflita J.M."/>
        </authorList>
    </citation>
    <scope>NUCLEOTIDE SEQUENCE [LARGE SCALE GENOMIC DNA]</scope>
    <source>
        <strain evidence="1 2">SPR</strain>
    </source>
</reference>
<organism evidence="1 2">
    <name type="scientific">Dethiosulfatarculus sandiegensis</name>
    <dbReference type="NCBI Taxonomy" id="1429043"/>
    <lineage>
        <taxon>Bacteria</taxon>
        <taxon>Pseudomonadati</taxon>
        <taxon>Thermodesulfobacteriota</taxon>
        <taxon>Desulfarculia</taxon>
        <taxon>Desulfarculales</taxon>
        <taxon>Desulfarculaceae</taxon>
        <taxon>Dethiosulfatarculus</taxon>
    </lineage>
</organism>
<dbReference type="AlphaFoldDB" id="A0A0D2JYM2"/>
<gene>
    <name evidence="1" type="ORF">X474_08115</name>
</gene>
<proteinExistence type="predicted"/>
<comment type="caution">
    <text evidence="1">The sequence shown here is derived from an EMBL/GenBank/DDBJ whole genome shotgun (WGS) entry which is preliminary data.</text>
</comment>
<dbReference type="RefSeq" id="WP_156360662.1">
    <property type="nucleotide sequence ID" value="NZ_AZAC01000010.1"/>
</dbReference>
<sequence>MIFSNLMVYRLDKLSLVKKPFKNQGNMKLALLNRCSDIKAYGKRILGKKNIKLS</sequence>
<protein>
    <submittedName>
        <fullName evidence="1">Uncharacterized protein</fullName>
    </submittedName>
</protein>
<dbReference type="InParanoid" id="A0A0D2JYM2"/>
<evidence type="ECO:0000313" key="1">
    <source>
        <dbReference type="EMBL" id="KIX14645.1"/>
    </source>
</evidence>
<dbReference type="EMBL" id="AZAC01000010">
    <property type="protein sequence ID" value="KIX14645.1"/>
    <property type="molecule type" value="Genomic_DNA"/>
</dbReference>
<accession>A0A0D2JYM2</accession>
<dbReference type="Proteomes" id="UP000032233">
    <property type="component" value="Unassembled WGS sequence"/>
</dbReference>
<evidence type="ECO:0000313" key="2">
    <source>
        <dbReference type="Proteomes" id="UP000032233"/>
    </source>
</evidence>